<dbReference type="AlphaFoldDB" id="A0A6M7TT88"/>
<proteinExistence type="predicted"/>
<dbReference type="RefSeq" id="WP_056569436.1">
    <property type="nucleotide sequence ID" value="NZ_CP033334.1"/>
</dbReference>
<accession>A0A6M7TT88</accession>
<reference evidence="1 2" key="1">
    <citation type="submission" date="2016-05" db="EMBL/GenBank/DDBJ databases">
        <authorList>
            <person name="Ramsay J.P."/>
        </authorList>
    </citation>
    <scope>NUCLEOTIDE SEQUENCE [LARGE SCALE GENOMIC DNA]</scope>
    <source>
        <strain evidence="1 2">NZP2042</strain>
    </source>
</reference>
<sequence>MALPESSYERLRAADCADEIAYVQACLRLYFSGAAASAGDLSQPGLSVAAVADIARLNKVATFVLKALSRAPAGDRPAELFRWLDTYRRQTVSMNAACLMDSMAIHQALRDRQIDFVFLKGPFQQHLLYDDHFMKPSGDVDILVSPAGFSRARDALRSIGYEVSGKSRSVWWVRFLGEQHMIRGSGSKSSTVDLHYRLQQPGSPSPRDADGFLRRKRLVEITGTGVPFTSVADTLMLSCISVAKALFNREPCAGYVCDIRASANRLDEADQRRVLDAAVSQGLDDTLLLGLRAADVLLGGTDTLLSERAKPILSRIGNQDLLNMVIAPWLSSLRWPQRRTVLWELCGRAPVRYLAEAGWAASADISRRIFERPASP</sequence>
<comment type="caution">
    <text evidence="1">The sequence shown here is derived from an EMBL/GenBank/DDBJ whole genome shotgun (WGS) entry which is preliminary data.</text>
</comment>
<name>A0A6M7TT88_RHILI</name>
<dbReference type="Pfam" id="PF14907">
    <property type="entry name" value="NTP_transf_5"/>
    <property type="match status" value="1"/>
</dbReference>
<dbReference type="Proteomes" id="UP000093737">
    <property type="component" value="Unassembled WGS sequence"/>
</dbReference>
<protein>
    <submittedName>
        <fullName evidence="1">Uncharacterized protein</fullName>
    </submittedName>
</protein>
<dbReference type="InterPro" id="IPR039498">
    <property type="entry name" value="NTP_transf_5"/>
</dbReference>
<evidence type="ECO:0000313" key="1">
    <source>
        <dbReference type="EMBL" id="OBQ64795.1"/>
    </source>
</evidence>
<evidence type="ECO:0000313" key="2">
    <source>
        <dbReference type="Proteomes" id="UP000093737"/>
    </source>
</evidence>
<gene>
    <name evidence="1" type="ORF">A8145_11035</name>
</gene>
<dbReference type="EMBL" id="LYTK01000012">
    <property type="protein sequence ID" value="OBQ64795.1"/>
    <property type="molecule type" value="Genomic_DNA"/>
</dbReference>
<organism evidence="1 2">
    <name type="scientific">Rhizobium loti</name>
    <name type="common">Mesorhizobium loti</name>
    <dbReference type="NCBI Taxonomy" id="381"/>
    <lineage>
        <taxon>Bacteria</taxon>
        <taxon>Pseudomonadati</taxon>
        <taxon>Pseudomonadota</taxon>
        <taxon>Alphaproteobacteria</taxon>
        <taxon>Hyphomicrobiales</taxon>
        <taxon>Phyllobacteriaceae</taxon>
        <taxon>Mesorhizobium</taxon>
    </lineage>
</organism>